<dbReference type="RefSeq" id="WP_408034167.1">
    <property type="nucleotide sequence ID" value="NZ_CP121472.1"/>
</dbReference>
<reference evidence="1 2" key="1">
    <citation type="journal article" date="2023" name="Microorganisms">
        <title>Thiorhodovibrio frisius and Trv. litoralis spp. nov., Two Novel Members from a Clade of Fastidious Purple Sulfur Bacteria That Exhibit Unique Red-Shifted Light-Harvesting Capabilities.</title>
        <authorList>
            <person name="Methner A."/>
            <person name="Kuzyk S.B."/>
            <person name="Petersen J."/>
            <person name="Bauer S."/>
            <person name="Brinkmann H."/>
            <person name="Sichau K."/>
            <person name="Wanner G."/>
            <person name="Wolf J."/>
            <person name="Neumann-Schaal M."/>
            <person name="Henke P."/>
            <person name="Tank M."/>
            <person name="Sproer C."/>
            <person name="Bunk B."/>
            <person name="Overmann J."/>
        </authorList>
    </citation>
    <scope>NUCLEOTIDE SEQUENCE [LARGE SCALE GENOMIC DNA]</scope>
    <source>
        <strain evidence="1 2">DSM 6702</strain>
    </source>
</reference>
<accession>A0ABZ0S6J2</accession>
<gene>
    <name evidence="1" type="ORF">Thiowin_01072</name>
</gene>
<proteinExistence type="predicted"/>
<dbReference type="Proteomes" id="UP001432180">
    <property type="component" value="Chromosome"/>
</dbReference>
<sequence length="82" mass="9231">MTLEKAYRGNHQANASGDKANKPHKVLIMALAHLVEMFVDLLEALVDLFQTPVDLLKAWRISSRWCLSSSSTRTMRSRSSIS</sequence>
<evidence type="ECO:0000313" key="1">
    <source>
        <dbReference type="EMBL" id="WPL16125.1"/>
    </source>
</evidence>
<name>A0ABZ0S6J2_9GAMM</name>
<dbReference type="EMBL" id="CP121472">
    <property type="protein sequence ID" value="WPL16125.1"/>
    <property type="molecule type" value="Genomic_DNA"/>
</dbReference>
<keyword evidence="2" id="KW-1185">Reference proteome</keyword>
<protein>
    <submittedName>
        <fullName evidence="1">Uncharacterized protein</fullName>
    </submittedName>
</protein>
<evidence type="ECO:0000313" key="2">
    <source>
        <dbReference type="Proteomes" id="UP001432180"/>
    </source>
</evidence>
<organism evidence="1 2">
    <name type="scientific">Thiorhodovibrio winogradskyi</name>
    <dbReference type="NCBI Taxonomy" id="77007"/>
    <lineage>
        <taxon>Bacteria</taxon>
        <taxon>Pseudomonadati</taxon>
        <taxon>Pseudomonadota</taxon>
        <taxon>Gammaproteobacteria</taxon>
        <taxon>Chromatiales</taxon>
        <taxon>Chromatiaceae</taxon>
        <taxon>Thiorhodovibrio</taxon>
    </lineage>
</organism>